<gene>
    <name evidence="2" type="ORF">ACCI51_06350</name>
</gene>
<keyword evidence="1" id="KW-0732">Signal</keyword>
<sequence>MKINNFNHALLGGTIVCLTLAISPGSFAVDDTALSDISLQFTDAIDIAAVQNVQIVDPATGTDAKAIEDFCVAGMGFSTFEILFESDNGVGVFELVGGGNKVPYLVGYDNSTAGIFTPIIEGTALTGQALNDIATSCIGIVDNSRFEITILNASWENGTILSGGPYTDALTITVTSE</sequence>
<organism evidence="2 3">
    <name type="scientific">Microbulbifer echini</name>
    <dbReference type="NCBI Taxonomy" id="1529067"/>
    <lineage>
        <taxon>Bacteria</taxon>
        <taxon>Pseudomonadati</taxon>
        <taxon>Pseudomonadota</taxon>
        <taxon>Gammaproteobacteria</taxon>
        <taxon>Cellvibrionales</taxon>
        <taxon>Microbulbiferaceae</taxon>
        <taxon>Microbulbifer</taxon>
    </lineage>
</organism>
<evidence type="ECO:0000313" key="2">
    <source>
        <dbReference type="EMBL" id="MFA0790160.1"/>
    </source>
</evidence>
<dbReference type="RefSeq" id="WP_371842999.1">
    <property type="nucleotide sequence ID" value="NZ_JBGMEL010000005.1"/>
</dbReference>
<evidence type="ECO:0008006" key="4">
    <source>
        <dbReference type="Google" id="ProtNLM"/>
    </source>
</evidence>
<name>A0ABV4NLG8_9GAMM</name>
<dbReference type="Proteomes" id="UP001569414">
    <property type="component" value="Unassembled WGS sequence"/>
</dbReference>
<feature type="signal peptide" evidence="1">
    <location>
        <begin position="1"/>
        <end position="28"/>
    </location>
</feature>
<proteinExistence type="predicted"/>
<dbReference type="EMBL" id="JBGMEL010000005">
    <property type="protein sequence ID" value="MFA0790160.1"/>
    <property type="molecule type" value="Genomic_DNA"/>
</dbReference>
<evidence type="ECO:0000256" key="1">
    <source>
        <dbReference type="SAM" id="SignalP"/>
    </source>
</evidence>
<comment type="caution">
    <text evidence="2">The sequence shown here is derived from an EMBL/GenBank/DDBJ whole genome shotgun (WGS) entry which is preliminary data.</text>
</comment>
<protein>
    <recommendedName>
        <fullName evidence="4">Secreted protein</fullName>
    </recommendedName>
</protein>
<keyword evidence="3" id="KW-1185">Reference proteome</keyword>
<evidence type="ECO:0000313" key="3">
    <source>
        <dbReference type="Proteomes" id="UP001569414"/>
    </source>
</evidence>
<reference evidence="2 3" key="1">
    <citation type="submission" date="2024-08" db="EMBL/GenBank/DDBJ databases">
        <authorList>
            <person name="Ishaq N."/>
        </authorList>
    </citation>
    <scope>NUCLEOTIDE SEQUENCE [LARGE SCALE GENOMIC DNA]</scope>
    <source>
        <strain evidence="2 3">JCM 30400</strain>
    </source>
</reference>
<accession>A0ABV4NLG8</accession>
<feature type="chain" id="PRO_5046908690" description="Secreted protein" evidence="1">
    <location>
        <begin position="29"/>
        <end position="177"/>
    </location>
</feature>